<dbReference type="AlphaFoldDB" id="A0A3D8IRV5"/>
<evidence type="ECO:0000256" key="1">
    <source>
        <dbReference type="PROSITE-ProRule" id="PRU00278"/>
    </source>
</evidence>
<organism evidence="4 5">
    <name type="scientific">Helicobacter equorum</name>
    <dbReference type="NCBI Taxonomy" id="361872"/>
    <lineage>
        <taxon>Bacteria</taxon>
        <taxon>Pseudomonadati</taxon>
        <taxon>Campylobacterota</taxon>
        <taxon>Epsilonproteobacteria</taxon>
        <taxon>Campylobacterales</taxon>
        <taxon>Helicobacteraceae</taxon>
        <taxon>Helicobacter</taxon>
    </lineage>
</organism>
<evidence type="ECO:0000313" key="4">
    <source>
        <dbReference type="EMBL" id="RDU67324.1"/>
    </source>
</evidence>
<keyword evidence="5" id="KW-1185">Reference proteome</keyword>
<dbReference type="PANTHER" id="PTHR47245:SF2">
    <property type="entry name" value="PEPTIDYL-PROLYL CIS-TRANS ISOMERASE HP_0175-RELATED"/>
    <property type="match status" value="1"/>
</dbReference>
<feature type="domain" description="PpiC" evidence="3">
    <location>
        <begin position="132"/>
        <end position="230"/>
    </location>
</feature>
<dbReference type="InterPro" id="IPR000297">
    <property type="entry name" value="PPIase_PpiC"/>
</dbReference>
<dbReference type="InterPro" id="IPR027304">
    <property type="entry name" value="Trigger_fact/SurA_dom_sf"/>
</dbReference>
<evidence type="ECO:0000256" key="2">
    <source>
        <dbReference type="SAM" id="SignalP"/>
    </source>
</evidence>
<dbReference type="PANTHER" id="PTHR47245">
    <property type="entry name" value="PEPTIDYLPROLYL ISOMERASE"/>
    <property type="match status" value="1"/>
</dbReference>
<feature type="signal peptide" evidence="2">
    <location>
        <begin position="1"/>
        <end position="17"/>
    </location>
</feature>
<keyword evidence="1 4" id="KW-0413">Isomerase</keyword>
<dbReference type="Gene3D" id="3.10.50.40">
    <property type="match status" value="1"/>
</dbReference>
<reference evidence="4 5" key="1">
    <citation type="submission" date="2018-04" db="EMBL/GenBank/DDBJ databases">
        <title>Novel Campyloabacter and Helicobacter Species and Strains.</title>
        <authorList>
            <person name="Mannion A.J."/>
            <person name="Shen Z."/>
            <person name="Fox J.G."/>
        </authorList>
    </citation>
    <scope>NUCLEOTIDE SEQUENCE [LARGE SCALE GENOMIC DNA]</scope>
    <source>
        <strain evidence="4 5">MIT 12-6600</strain>
    </source>
</reference>
<dbReference type="InterPro" id="IPR050245">
    <property type="entry name" value="PrsA_foldase"/>
</dbReference>
<dbReference type="SUPFAM" id="SSF54534">
    <property type="entry name" value="FKBP-like"/>
    <property type="match status" value="1"/>
</dbReference>
<dbReference type="OrthoDB" id="14196at2"/>
<sequence>MKKVVFITMLACTFSLALLEAKTYATVNGNPITEKDLEPLKQANPSLDFDKLPETEREMILNELITQKLILDAAKAEKLDSTKEYTSTLEAFKKDLLLRAWQQKQMQSVQMPNINEEQIQQIYQQNKDNFIDQEGKARHILVSTEDEAKAIISELNKVKGRVEPKFIDLANQKTIDPASKQQQNGGDLGTFHRFAMMPEFSKAAFDLKPGTYTKTPVKTQFGYHIIYLESKTEPKAISYDQAKQMIAQNMQMEAVRQAIGSKVQELRQKANIQINK</sequence>
<dbReference type="Proteomes" id="UP000256514">
    <property type="component" value="Unassembled WGS sequence"/>
</dbReference>
<dbReference type="GO" id="GO:0003755">
    <property type="term" value="F:peptidyl-prolyl cis-trans isomerase activity"/>
    <property type="evidence" value="ECO:0007669"/>
    <property type="project" value="UniProtKB-KW"/>
</dbReference>
<dbReference type="InterPro" id="IPR023058">
    <property type="entry name" value="PPIase_PpiC_CS"/>
</dbReference>
<dbReference type="EMBL" id="NXLT01000003">
    <property type="protein sequence ID" value="RDU67324.1"/>
    <property type="molecule type" value="Genomic_DNA"/>
</dbReference>
<keyword evidence="1" id="KW-0697">Rotamase</keyword>
<dbReference type="PROSITE" id="PS01096">
    <property type="entry name" value="PPIC_PPIASE_1"/>
    <property type="match status" value="1"/>
</dbReference>
<dbReference type="PROSITE" id="PS50198">
    <property type="entry name" value="PPIC_PPIASE_2"/>
    <property type="match status" value="1"/>
</dbReference>
<dbReference type="Pfam" id="PF13145">
    <property type="entry name" value="Rotamase_2"/>
    <property type="match status" value="1"/>
</dbReference>
<feature type="chain" id="PRO_5017652691" evidence="2">
    <location>
        <begin position="18"/>
        <end position="276"/>
    </location>
</feature>
<dbReference type="SUPFAM" id="SSF109998">
    <property type="entry name" value="Triger factor/SurA peptide-binding domain-like"/>
    <property type="match status" value="1"/>
</dbReference>
<protein>
    <submittedName>
        <fullName evidence="4">Peptidylprolyl isomerase</fullName>
    </submittedName>
</protein>
<proteinExistence type="predicted"/>
<dbReference type="Gene3D" id="1.10.8.1040">
    <property type="match status" value="1"/>
</dbReference>
<comment type="caution">
    <text evidence="4">The sequence shown here is derived from an EMBL/GenBank/DDBJ whole genome shotgun (WGS) entry which is preliminary data.</text>
</comment>
<evidence type="ECO:0000313" key="5">
    <source>
        <dbReference type="Proteomes" id="UP000256514"/>
    </source>
</evidence>
<accession>A0A3D8IRV5</accession>
<evidence type="ECO:0000259" key="3">
    <source>
        <dbReference type="PROSITE" id="PS50198"/>
    </source>
</evidence>
<name>A0A3D8IRV5_9HELI</name>
<gene>
    <name evidence="4" type="ORF">CQA54_04970</name>
</gene>
<dbReference type="InterPro" id="IPR046357">
    <property type="entry name" value="PPIase_dom_sf"/>
</dbReference>
<keyword evidence="2" id="KW-0732">Signal</keyword>
<dbReference type="RefSeq" id="WP_115571041.1">
    <property type="nucleotide sequence ID" value="NZ_NXLT01000003.1"/>
</dbReference>